<organism evidence="12 13">
    <name type="scientific">Porphyromonas macacae</name>
    <dbReference type="NCBI Taxonomy" id="28115"/>
    <lineage>
        <taxon>Bacteria</taxon>
        <taxon>Pseudomonadati</taxon>
        <taxon>Bacteroidota</taxon>
        <taxon>Bacteroidia</taxon>
        <taxon>Bacteroidales</taxon>
        <taxon>Porphyromonadaceae</taxon>
        <taxon>Porphyromonas</taxon>
    </lineage>
</organism>
<evidence type="ECO:0000313" key="12">
    <source>
        <dbReference type="EMBL" id="KGN72942.1"/>
    </source>
</evidence>
<evidence type="ECO:0000259" key="11">
    <source>
        <dbReference type="Pfam" id="PF08546"/>
    </source>
</evidence>
<dbReference type="Pfam" id="PF02558">
    <property type="entry name" value="ApbA"/>
    <property type="match status" value="1"/>
</dbReference>
<comment type="function">
    <text evidence="9">Catalyzes the NADPH-dependent reduction of ketopantoate into pantoic acid.</text>
</comment>
<dbReference type="InterPro" id="IPR003710">
    <property type="entry name" value="ApbA"/>
</dbReference>
<reference evidence="12 13" key="1">
    <citation type="submission" date="2014-09" db="EMBL/GenBank/DDBJ databases">
        <title>Draft Genome Sequence of Porphyromonas macacae COT-192_OH2859.</title>
        <authorList>
            <person name="Wallis C."/>
            <person name="Deusch O."/>
            <person name="O'Flynn C."/>
            <person name="Davis I."/>
            <person name="Horsfall A."/>
            <person name="Kirkwood N."/>
            <person name="Harris S."/>
            <person name="Eisen J.A."/>
            <person name="Coil D.A."/>
            <person name="Darling A.E."/>
            <person name="Jospin G."/>
            <person name="Alexiev A."/>
        </authorList>
    </citation>
    <scope>NUCLEOTIDE SEQUENCE [LARGE SCALE GENOMIC DNA]</scope>
    <source>
        <strain evidence="13">COT-192 OH2859</strain>
    </source>
</reference>
<evidence type="ECO:0000256" key="6">
    <source>
        <dbReference type="ARBA" id="ARBA00023002"/>
    </source>
</evidence>
<feature type="domain" description="Ketopantoate reductase N-terminal" evidence="10">
    <location>
        <begin position="8"/>
        <end position="162"/>
    </location>
</feature>
<dbReference type="Proteomes" id="UP000030103">
    <property type="component" value="Unassembled WGS sequence"/>
</dbReference>
<evidence type="ECO:0000256" key="2">
    <source>
        <dbReference type="ARBA" id="ARBA00007870"/>
    </source>
</evidence>
<dbReference type="InterPro" id="IPR013328">
    <property type="entry name" value="6PGD_dom2"/>
</dbReference>
<comment type="caution">
    <text evidence="12">The sequence shown here is derived from an EMBL/GenBank/DDBJ whole genome shotgun (WGS) entry which is preliminary data.</text>
</comment>
<comment type="catalytic activity">
    <reaction evidence="8 9">
        <text>(R)-pantoate + NADP(+) = 2-dehydropantoate + NADPH + H(+)</text>
        <dbReference type="Rhea" id="RHEA:16233"/>
        <dbReference type="ChEBI" id="CHEBI:11561"/>
        <dbReference type="ChEBI" id="CHEBI:15378"/>
        <dbReference type="ChEBI" id="CHEBI:15980"/>
        <dbReference type="ChEBI" id="CHEBI:57783"/>
        <dbReference type="ChEBI" id="CHEBI:58349"/>
        <dbReference type="EC" id="1.1.1.169"/>
    </reaction>
</comment>
<dbReference type="InterPro" id="IPR013332">
    <property type="entry name" value="KPR_N"/>
</dbReference>
<dbReference type="InterPro" id="IPR051402">
    <property type="entry name" value="KPR-Related"/>
</dbReference>
<dbReference type="GO" id="GO:0005737">
    <property type="term" value="C:cytoplasm"/>
    <property type="evidence" value="ECO:0007669"/>
    <property type="project" value="TreeGrafter"/>
</dbReference>
<dbReference type="NCBIfam" id="TIGR00745">
    <property type="entry name" value="apbA_panE"/>
    <property type="match status" value="1"/>
</dbReference>
<accession>A0A0A2E5Q1</accession>
<proteinExistence type="inferred from homology"/>
<keyword evidence="5 9" id="KW-0521">NADP</keyword>
<name>A0A0A2E5Q1_9PORP</name>
<dbReference type="STRING" id="28115.HQ47_08760"/>
<gene>
    <name evidence="12" type="ORF">HQ47_08760</name>
</gene>
<dbReference type="EC" id="1.1.1.169" evidence="3 9"/>
<dbReference type="EMBL" id="JRFA01000025">
    <property type="protein sequence ID" value="KGN72942.1"/>
    <property type="molecule type" value="Genomic_DNA"/>
</dbReference>
<sequence>MIDKTFNIVVSGIGGVGGYYGALLAKYSQEINPNIRVWFVARGEHLKVISDSGLQVTTPSRNFIVHPAGADDNMHNLPKADLLIIATKSYDLKANIDQLKPIIGHRTVILPLLNGANITEQIKDMLPETEVWYGCVYISARKGNPGSVYLESDSESFYFGSGKKIKTELEYKLLDLFSESGINARNPENIRYVVREKFMMISATATATSYFNCPVGEVMEKHPNEMKHLREELIELSILQGYPMTAEEVEAGLLKKQYRMPADSTSSMHVDFLKGSKTELENLTGYVVHSANTLGLQVPTYEKMYEGLKADCYPPKVKE</sequence>
<evidence type="ECO:0000256" key="3">
    <source>
        <dbReference type="ARBA" id="ARBA00013014"/>
    </source>
</evidence>
<evidence type="ECO:0000256" key="7">
    <source>
        <dbReference type="ARBA" id="ARBA00032024"/>
    </source>
</evidence>
<protein>
    <recommendedName>
        <fullName evidence="4 9">2-dehydropantoate 2-reductase</fullName>
        <ecNumber evidence="3 9">1.1.1.169</ecNumber>
    </recommendedName>
    <alternativeName>
        <fullName evidence="7 9">Ketopantoate reductase</fullName>
    </alternativeName>
</protein>
<dbReference type="UniPathway" id="UPA00028">
    <property type="reaction ID" value="UER00004"/>
</dbReference>
<dbReference type="RefSeq" id="WP_036874822.1">
    <property type="nucleotide sequence ID" value="NZ_JASBZX010000001.1"/>
</dbReference>
<dbReference type="GO" id="GO:0008677">
    <property type="term" value="F:2-dehydropantoate 2-reductase activity"/>
    <property type="evidence" value="ECO:0007669"/>
    <property type="project" value="UniProtKB-EC"/>
</dbReference>
<dbReference type="Gene3D" id="3.40.50.720">
    <property type="entry name" value="NAD(P)-binding Rossmann-like Domain"/>
    <property type="match status" value="1"/>
</dbReference>
<keyword evidence="13" id="KW-1185">Reference proteome</keyword>
<evidence type="ECO:0000259" key="10">
    <source>
        <dbReference type="Pfam" id="PF02558"/>
    </source>
</evidence>
<dbReference type="PANTHER" id="PTHR21708">
    <property type="entry name" value="PROBABLE 2-DEHYDROPANTOATE 2-REDUCTASE"/>
    <property type="match status" value="1"/>
</dbReference>
<evidence type="ECO:0000313" key="13">
    <source>
        <dbReference type="Proteomes" id="UP000030103"/>
    </source>
</evidence>
<evidence type="ECO:0000256" key="5">
    <source>
        <dbReference type="ARBA" id="ARBA00022857"/>
    </source>
</evidence>
<dbReference type="GO" id="GO:0015940">
    <property type="term" value="P:pantothenate biosynthetic process"/>
    <property type="evidence" value="ECO:0007669"/>
    <property type="project" value="UniProtKB-UniPathway"/>
</dbReference>
<evidence type="ECO:0000256" key="9">
    <source>
        <dbReference type="RuleBase" id="RU362068"/>
    </source>
</evidence>
<dbReference type="InterPro" id="IPR036291">
    <property type="entry name" value="NAD(P)-bd_dom_sf"/>
</dbReference>
<dbReference type="Pfam" id="PF08546">
    <property type="entry name" value="ApbA_C"/>
    <property type="match status" value="1"/>
</dbReference>
<evidence type="ECO:0000256" key="1">
    <source>
        <dbReference type="ARBA" id="ARBA00004994"/>
    </source>
</evidence>
<dbReference type="PANTHER" id="PTHR21708:SF26">
    <property type="entry name" value="2-DEHYDROPANTOATE 2-REDUCTASE"/>
    <property type="match status" value="1"/>
</dbReference>
<dbReference type="eggNOG" id="COG1893">
    <property type="taxonomic scope" value="Bacteria"/>
</dbReference>
<dbReference type="InterPro" id="IPR013752">
    <property type="entry name" value="KPA_reductase"/>
</dbReference>
<keyword evidence="6 9" id="KW-0560">Oxidoreductase</keyword>
<dbReference type="SUPFAM" id="SSF48179">
    <property type="entry name" value="6-phosphogluconate dehydrogenase C-terminal domain-like"/>
    <property type="match status" value="1"/>
</dbReference>
<dbReference type="SUPFAM" id="SSF51735">
    <property type="entry name" value="NAD(P)-binding Rossmann-fold domains"/>
    <property type="match status" value="1"/>
</dbReference>
<keyword evidence="9" id="KW-0566">Pantothenate biosynthesis</keyword>
<dbReference type="InterPro" id="IPR008927">
    <property type="entry name" value="6-PGluconate_DH-like_C_sf"/>
</dbReference>
<dbReference type="OrthoDB" id="9796561at2"/>
<evidence type="ECO:0000256" key="4">
    <source>
        <dbReference type="ARBA" id="ARBA00019465"/>
    </source>
</evidence>
<comment type="similarity">
    <text evidence="2 9">Belongs to the ketopantoate reductase family.</text>
</comment>
<comment type="pathway">
    <text evidence="1 9">Cofactor biosynthesis; (R)-pantothenate biosynthesis; (R)-pantoate from 3-methyl-2-oxobutanoate: step 2/2.</text>
</comment>
<dbReference type="Gene3D" id="1.10.1040.10">
    <property type="entry name" value="N-(1-d-carboxylethyl)-l-norvaline Dehydrogenase, domain 2"/>
    <property type="match status" value="1"/>
</dbReference>
<evidence type="ECO:0000256" key="8">
    <source>
        <dbReference type="ARBA" id="ARBA00048793"/>
    </source>
</evidence>
<dbReference type="AlphaFoldDB" id="A0A0A2E5Q1"/>
<feature type="domain" description="Ketopantoate reductase C-terminal" evidence="11">
    <location>
        <begin position="189"/>
        <end position="309"/>
    </location>
</feature>